<feature type="region of interest" description="Disordered" evidence="1">
    <location>
        <begin position="1"/>
        <end position="100"/>
    </location>
</feature>
<evidence type="ECO:0000256" key="1">
    <source>
        <dbReference type="SAM" id="MobiDB-lite"/>
    </source>
</evidence>
<evidence type="ECO:0000313" key="3">
    <source>
        <dbReference type="Proteomes" id="UP000092460"/>
    </source>
</evidence>
<accession>A0A1B0C0E1</accession>
<name>A0A1B0C0E1_9MUSC</name>
<reference evidence="2" key="2">
    <citation type="submission" date="2020-05" db="UniProtKB">
        <authorList>
            <consortium name="EnsemblMetazoa"/>
        </authorList>
    </citation>
    <scope>IDENTIFICATION</scope>
    <source>
        <strain evidence="2">IAEA</strain>
    </source>
</reference>
<protein>
    <submittedName>
        <fullName evidence="2">Uncharacterized protein</fullName>
    </submittedName>
</protein>
<keyword evidence="3" id="KW-1185">Reference proteome</keyword>
<dbReference type="EMBL" id="JXJN01023548">
    <property type="status" value="NOT_ANNOTATED_CDS"/>
    <property type="molecule type" value="Genomic_DNA"/>
</dbReference>
<dbReference type="EnsemblMetazoa" id="GPPI045847-RA">
    <property type="protein sequence ID" value="GPPI045847-PA"/>
    <property type="gene ID" value="GPPI045847"/>
</dbReference>
<proteinExistence type="predicted"/>
<reference evidence="3" key="1">
    <citation type="submission" date="2015-01" db="EMBL/GenBank/DDBJ databases">
        <authorList>
            <person name="Aksoy S."/>
            <person name="Warren W."/>
            <person name="Wilson R.K."/>
        </authorList>
    </citation>
    <scope>NUCLEOTIDE SEQUENCE [LARGE SCALE GENOMIC DNA]</scope>
    <source>
        <strain evidence="3">IAEA</strain>
    </source>
</reference>
<organism evidence="2 3">
    <name type="scientific">Glossina palpalis gambiensis</name>
    <dbReference type="NCBI Taxonomy" id="67801"/>
    <lineage>
        <taxon>Eukaryota</taxon>
        <taxon>Metazoa</taxon>
        <taxon>Ecdysozoa</taxon>
        <taxon>Arthropoda</taxon>
        <taxon>Hexapoda</taxon>
        <taxon>Insecta</taxon>
        <taxon>Pterygota</taxon>
        <taxon>Neoptera</taxon>
        <taxon>Endopterygota</taxon>
        <taxon>Diptera</taxon>
        <taxon>Brachycera</taxon>
        <taxon>Muscomorpha</taxon>
        <taxon>Hippoboscoidea</taxon>
        <taxon>Glossinidae</taxon>
        <taxon>Glossina</taxon>
    </lineage>
</organism>
<evidence type="ECO:0000313" key="2">
    <source>
        <dbReference type="EnsemblMetazoa" id="GPPI045847-PA"/>
    </source>
</evidence>
<dbReference type="VEuPathDB" id="VectorBase:GPPI045847"/>
<dbReference type="AlphaFoldDB" id="A0A1B0C0E1"/>
<dbReference type="Proteomes" id="UP000092460">
    <property type="component" value="Unassembled WGS sequence"/>
</dbReference>
<sequence length="100" mass="11453">GLGRQQQHLHQPHPHWAHQPLEPPDNCQPTFSAFPPHSDNRQQQHQQQQNSNRTQAHLPKPFSSPTSFWNPLLPSLKIPRPSIQTREATQICKSNSSSED</sequence>
<feature type="compositionally biased region" description="Polar residues" evidence="1">
    <location>
        <begin position="82"/>
        <end position="100"/>
    </location>
</feature>